<name>A0AC59HU53_ENTFL</name>
<protein>
    <submittedName>
        <fullName evidence="1">Uncharacterized protein</fullName>
    </submittedName>
</protein>
<proteinExistence type="predicted"/>
<reference evidence="1" key="1">
    <citation type="submission" date="2022-08" db="EMBL/GenBank/DDBJ databases">
        <title>Molecular epidemiological analysis of five strains of VanD-type vancomycin-resistant Enterococcus faecalis.</title>
        <authorList>
            <person name="Mimura K."/>
            <person name="Hashimoto Y."/>
            <person name="Tomita H."/>
        </authorList>
    </citation>
    <scope>NUCLEOTIDE SEQUENCE</scope>
    <source>
        <strain evidence="1">SVR2332</strain>
    </source>
</reference>
<gene>
    <name evidence="1" type="ORF">EfsSVR2332_33470</name>
</gene>
<dbReference type="EMBL" id="AP026729">
    <property type="protein sequence ID" value="BDQ63269.1"/>
    <property type="molecule type" value="Genomic_DNA"/>
</dbReference>
<evidence type="ECO:0000313" key="1">
    <source>
        <dbReference type="EMBL" id="BDQ63269.1"/>
    </source>
</evidence>
<evidence type="ECO:0000313" key="2">
    <source>
        <dbReference type="Proteomes" id="UP001317613"/>
    </source>
</evidence>
<sequence>MNIQFDSIGTKKFFEWIAAKLLEITLPIVETKLSEKNDEELLTRKEVSKRIFRCDVNTFDKNYRYANGFPKFNRGGTELYPKKLVEKWIHENTQY</sequence>
<accession>A0AC59HU53</accession>
<organism evidence="1 2">
    <name type="scientific">Enterococcus faecalis</name>
    <name type="common">Streptococcus faecalis</name>
    <dbReference type="NCBI Taxonomy" id="1351"/>
    <lineage>
        <taxon>Bacteria</taxon>
        <taxon>Bacillati</taxon>
        <taxon>Bacillota</taxon>
        <taxon>Bacilli</taxon>
        <taxon>Lactobacillales</taxon>
        <taxon>Enterococcaceae</taxon>
        <taxon>Enterococcus</taxon>
    </lineage>
</organism>
<dbReference type="Proteomes" id="UP001317613">
    <property type="component" value="Chromosome"/>
</dbReference>